<dbReference type="SUPFAM" id="SSF53187">
    <property type="entry name" value="Zn-dependent exopeptidases"/>
    <property type="match status" value="1"/>
</dbReference>
<reference evidence="6 7" key="1">
    <citation type="submission" date="2020-08" db="EMBL/GenBank/DDBJ databases">
        <title>Functional genomics of gut bacteria from endangered species of beetles.</title>
        <authorList>
            <person name="Carlos-Shanley C."/>
        </authorList>
    </citation>
    <scope>NUCLEOTIDE SEQUENCE [LARGE SCALE GENOMIC DNA]</scope>
    <source>
        <strain evidence="6 7">S00070</strain>
    </source>
</reference>
<dbReference type="InterPro" id="IPR051458">
    <property type="entry name" value="Cyt/Met_Dipeptidase"/>
</dbReference>
<dbReference type="EMBL" id="JACHKT010000004">
    <property type="protein sequence ID" value="MBB6002243.1"/>
    <property type="molecule type" value="Genomic_DNA"/>
</dbReference>
<feature type="signal peptide" evidence="4">
    <location>
        <begin position="1"/>
        <end position="19"/>
    </location>
</feature>
<accession>A0A841EMK4</accession>
<dbReference type="Pfam" id="PF01546">
    <property type="entry name" value="Peptidase_M20"/>
    <property type="match status" value="1"/>
</dbReference>
<dbReference type="PANTHER" id="PTHR43270">
    <property type="entry name" value="BETA-ALA-HIS DIPEPTIDASE"/>
    <property type="match status" value="1"/>
</dbReference>
<keyword evidence="3" id="KW-0378">Hydrolase</keyword>
<organism evidence="6 7">
    <name type="scientific">Arcicella rosea</name>
    <dbReference type="NCBI Taxonomy" id="502909"/>
    <lineage>
        <taxon>Bacteria</taxon>
        <taxon>Pseudomonadati</taxon>
        <taxon>Bacteroidota</taxon>
        <taxon>Cytophagia</taxon>
        <taxon>Cytophagales</taxon>
        <taxon>Flectobacillaceae</taxon>
        <taxon>Arcicella</taxon>
    </lineage>
</organism>
<dbReference type="RefSeq" id="WP_184130882.1">
    <property type="nucleotide sequence ID" value="NZ_JACHKT010000004.1"/>
</dbReference>
<comment type="caution">
    <text evidence="6">The sequence shown here is derived from an EMBL/GenBank/DDBJ whole genome shotgun (WGS) entry which is preliminary data.</text>
</comment>
<dbReference type="GO" id="GO:0008233">
    <property type="term" value="F:peptidase activity"/>
    <property type="evidence" value="ECO:0007669"/>
    <property type="project" value="UniProtKB-KW"/>
</dbReference>
<feature type="domain" description="Peptidase M20 dimerisation" evidence="5">
    <location>
        <begin position="246"/>
        <end position="392"/>
    </location>
</feature>
<dbReference type="GO" id="GO:0046872">
    <property type="term" value="F:metal ion binding"/>
    <property type="evidence" value="ECO:0007669"/>
    <property type="project" value="UniProtKB-KW"/>
</dbReference>
<sequence>MKRYFLLILLSLNVLTIFAQSTLVDKTRSFRQANEHQLLQEFMGLLSIPNVVYDTIGIQKTANYIVKMMEERGIKTQKLDATTKGVPPAIYGEVIVPNATKTLVFYAHYDGQPVNPNQWAEGIKPFEAVFLDASLEKGGKIIDVPKASESINPEWRIYGRSASDDKAGVFTILSAYQAITKMGIKPSVNLKFFFEGEEEAGSTHLEEILAKHKDKLKADLWVICDGPVHQSGRKQVVFGVRGDVNMEVKVFASKRPLHSGHYGNWAPNPANLLVNLLATMKDTKGKVLIKGFYDDVTPLTALEKQALANIPPPDEQMRNELGFVRAEGDGKSLAELISLPSLNINGIASANVGKMVANIIPTSATAALDLRLVLGNDAQRQVQKVIEHIKSQGYYVTTNESITDEERLKYPLIARVQAKEGYNAQRTKMDLPIAQLIIKAVQSTSKENIVLMPSSGGSLPLYLFDKHLSTPTITVPIANHDNNQHAENENIRIQNLWSGLETYVALMSIQ</sequence>
<dbReference type="InterPro" id="IPR002933">
    <property type="entry name" value="Peptidase_M20"/>
</dbReference>
<keyword evidence="2" id="KW-0479">Metal-binding</keyword>
<keyword evidence="7" id="KW-1185">Reference proteome</keyword>
<dbReference type="Pfam" id="PF07687">
    <property type="entry name" value="M20_dimer"/>
    <property type="match status" value="1"/>
</dbReference>
<evidence type="ECO:0000259" key="5">
    <source>
        <dbReference type="Pfam" id="PF07687"/>
    </source>
</evidence>
<dbReference type="PANTHER" id="PTHR43270:SF8">
    <property type="entry name" value="DI- AND TRIPEPTIDASE DUG2-RELATED"/>
    <property type="match status" value="1"/>
</dbReference>
<dbReference type="GO" id="GO:0006508">
    <property type="term" value="P:proteolysis"/>
    <property type="evidence" value="ECO:0007669"/>
    <property type="project" value="UniProtKB-KW"/>
</dbReference>
<evidence type="ECO:0000256" key="3">
    <source>
        <dbReference type="ARBA" id="ARBA00022801"/>
    </source>
</evidence>
<dbReference type="Proteomes" id="UP000524404">
    <property type="component" value="Unassembled WGS sequence"/>
</dbReference>
<evidence type="ECO:0000256" key="4">
    <source>
        <dbReference type="SAM" id="SignalP"/>
    </source>
</evidence>
<keyword evidence="4" id="KW-0732">Signal</keyword>
<dbReference type="AlphaFoldDB" id="A0A841EMK4"/>
<name>A0A841EMK4_9BACT</name>
<evidence type="ECO:0000256" key="1">
    <source>
        <dbReference type="ARBA" id="ARBA00022670"/>
    </source>
</evidence>
<dbReference type="InterPro" id="IPR011650">
    <property type="entry name" value="Peptidase_M20_dimer"/>
</dbReference>
<dbReference type="Gene3D" id="3.40.630.10">
    <property type="entry name" value="Zn peptidases"/>
    <property type="match status" value="1"/>
</dbReference>
<keyword evidence="1" id="KW-0645">Protease</keyword>
<evidence type="ECO:0000313" key="6">
    <source>
        <dbReference type="EMBL" id="MBB6002243.1"/>
    </source>
</evidence>
<evidence type="ECO:0000313" key="7">
    <source>
        <dbReference type="Proteomes" id="UP000524404"/>
    </source>
</evidence>
<protein>
    <submittedName>
        <fullName evidence="6">Acetylornithine deacetylase/succinyl-diaminopimelate desuccinylase-like protein</fullName>
    </submittedName>
</protein>
<dbReference type="Gene3D" id="3.30.70.360">
    <property type="match status" value="1"/>
</dbReference>
<proteinExistence type="predicted"/>
<evidence type="ECO:0000256" key="2">
    <source>
        <dbReference type="ARBA" id="ARBA00022723"/>
    </source>
</evidence>
<gene>
    <name evidence="6" type="ORF">HNP25_000893</name>
</gene>
<feature type="chain" id="PRO_5033016665" evidence="4">
    <location>
        <begin position="20"/>
        <end position="510"/>
    </location>
</feature>